<dbReference type="Proteomes" id="UP000784294">
    <property type="component" value="Unassembled WGS sequence"/>
</dbReference>
<name>A0A3S5AEZ1_9PLAT</name>
<sequence>MNIVFTLIFSFTDGCPDTLVPESDKLISRDHNKEDLALHTSETLNNVTSCYSGEIGVPSCDLTTHIIEGGSGDGSGYEFHSQHEVSRGVFATYPRHHDDHSYPSTHAYQRPHKIYASQLTDRSSFTLPGRALHPENTKLSALETTTVLPDLTSTQQAEAGARKSSTGKIRALQIRQRNVWPEQPAIDQHAYSNRIDPSELPHNPSNSDLRVKHNHSGHSGSHESNNVATKNRKHSIGSLRGLLR</sequence>
<feature type="region of interest" description="Disordered" evidence="1">
    <location>
        <begin position="150"/>
        <end position="169"/>
    </location>
</feature>
<evidence type="ECO:0000313" key="2">
    <source>
        <dbReference type="EMBL" id="VEL14765.1"/>
    </source>
</evidence>
<dbReference type="EMBL" id="CAAALY010022291">
    <property type="protein sequence ID" value="VEL14765.1"/>
    <property type="molecule type" value="Genomic_DNA"/>
</dbReference>
<protein>
    <submittedName>
        <fullName evidence="2">Uncharacterized protein</fullName>
    </submittedName>
</protein>
<keyword evidence="3" id="KW-1185">Reference proteome</keyword>
<reference evidence="2" key="1">
    <citation type="submission" date="2018-11" db="EMBL/GenBank/DDBJ databases">
        <authorList>
            <consortium name="Pathogen Informatics"/>
        </authorList>
    </citation>
    <scope>NUCLEOTIDE SEQUENCE</scope>
</reference>
<gene>
    <name evidence="2" type="ORF">PXEA_LOCUS8205</name>
</gene>
<comment type="caution">
    <text evidence="2">The sequence shown here is derived from an EMBL/GenBank/DDBJ whole genome shotgun (WGS) entry which is preliminary data.</text>
</comment>
<proteinExistence type="predicted"/>
<accession>A0A3S5AEZ1</accession>
<feature type="compositionally biased region" description="Low complexity" evidence="1">
    <location>
        <begin position="217"/>
        <end position="226"/>
    </location>
</feature>
<evidence type="ECO:0000256" key="1">
    <source>
        <dbReference type="SAM" id="MobiDB-lite"/>
    </source>
</evidence>
<feature type="compositionally biased region" description="Polar residues" evidence="1">
    <location>
        <begin position="150"/>
        <end position="167"/>
    </location>
</feature>
<dbReference type="AlphaFoldDB" id="A0A3S5AEZ1"/>
<organism evidence="2 3">
    <name type="scientific">Protopolystoma xenopodis</name>
    <dbReference type="NCBI Taxonomy" id="117903"/>
    <lineage>
        <taxon>Eukaryota</taxon>
        <taxon>Metazoa</taxon>
        <taxon>Spiralia</taxon>
        <taxon>Lophotrochozoa</taxon>
        <taxon>Platyhelminthes</taxon>
        <taxon>Monogenea</taxon>
        <taxon>Polyopisthocotylea</taxon>
        <taxon>Polystomatidea</taxon>
        <taxon>Polystomatidae</taxon>
        <taxon>Protopolystoma</taxon>
    </lineage>
</organism>
<evidence type="ECO:0000313" key="3">
    <source>
        <dbReference type="Proteomes" id="UP000784294"/>
    </source>
</evidence>
<feature type="region of interest" description="Disordered" evidence="1">
    <location>
        <begin position="194"/>
        <end position="244"/>
    </location>
</feature>